<evidence type="ECO:0000256" key="7">
    <source>
        <dbReference type="ARBA" id="ARBA00022989"/>
    </source>
</evidence>
<dbReference type="PANTHER" id="PTHR13448:SF0">
    <property type="entry name" value="TRANSMEMBRANE PROTEIN 214"/>
    <property type="match status" value="1"/>
</dbReference>
<evidence type="ECO:0000256" key="3">
    <source>
        <dbReference type="ARBA" id="ARBA00011720"/>
    </source>
</evidence>
<evidence type="ECO:0000256" key="9">
    <source>
        <dbReference type="ARBA" id="ARBA00023180"/>
    </source>
</evidence>
<comment type="subcellular location">
    <subcellularLocation>
        <location evidence="1">Endoplasmic reticulum membrane</location>
        <topology evidence="1">Multi-pass membrane protein</topology>
    </subcellularLocation>
</comment>
<keyword evidence="12" id="KW-1185">Reference proteome</keyword>
<dbReference type="Pfam" id="PF10151">
    <property type="entry name" value="TMEM214"/>
    <property type="match status" value="1"/>
</dbReference>
<comment type="function">
    <text evidence="10">Critical mediator, in cooperation with CASP4, of endoplasmic reticulum-stress induced apoptosis. Required or the activation of CASP4 following endoplasmic reticulum stress.</text>
</comment>
<name>A0ABM4D6G1_HYDVU</name>
<proteinExistence type="inferred from homology"/>
<gene>
    <name evidence="13" type="primary">LOC100212344</name>
</gene>
<feature type="region of interest" description="Disordered" evidence="11">
    <location>
        <begin position="1"/>
        <end position="45"/>
    </location>
</feature>
<keyword evidence="6" id="KW-0256">Endoplasmic reticulum</keyword>
<dbReference type="GeneID" id="100212344"/>
<evidence type="ECO:0000313" key="13">
    <source>
        <dbReference type="RefSeq" id="XP_065669897.1"/>
    </source>
</evidence>
<comment type="similarity">
    <text evidence="2">Belongs to the TMEM214 family.</text>
</comment>
<keyword evidence="4" id="KW-0812">Transmembrane</keyword>
<feature type="region of interest" description="Disordered" evidence="11">
    <location>
        <begin position="66"/>
        <end position="91"/>
    </location>
</feature>
<keyword evidence="5" id="KW-0053">Apoptosis</keyword>
<evidence type="ECO:0000256" key="10">
    <source>
        <dbReference type="ARBA" id="ARBA00024938"/>
    </source>
</evidence>
<organism evidence="12 13">
    <name type="scientific">Hydra vulgaris</name>
    <name type="common">Hydra</name>
    <name type="synonym">Hydra attenuata</name>
    <dbReference type="NCBI Taxonomy" id="6087"/>
    <lineage>
        <taxon>Eukaryota</taxon>
        <taxon>Metazoa</taxon>
        <taxon>Cnidaria</taxon>
        <taxon>Hydrozoa</taxon>
        <taxon>Hydroidolina</taxon>
        <taxon>Anthoathecata</taxon>
        <taxon>Aplanulata</taxon>
        <taxon>Hydridae</taxon>
        <taxon>Hydra</taxon>
    </lineage>
</organism>
<evidence type="ECO:0000256" key="2">
    <source>
        <dbReference type="ARBA" id="ARBA00007984"/>
    </source>
</evidence>
<accession>A0ABM4D6G1</accession>
<dbReference type="InterPro" id="IPR019308">
    <property type="entry name" value="TMEM214"/>
</dbReference>
<protein>
    <submittedName>
        <fullName evidence="13">Uncharacterized protein LOC100212344 isoform X2</fullName>
    </submittedName>
</protein>
<evidence type="ECO:0000256" key="1">
    <source>
        <dbReference type="ARBA" id="ARBA00004477"/>
    </source>
</evidence>
<evidence type="ECO:0000256" key="8">
    <source>
        <dbReference type="ARBA" id="ARBA00023136"/>
    </source>
</evidence>
<dbReference type="Proteomes" id="UP001652625">
    <property type="component" value="Chromosome 12"/>
</dbReference>
<evidence type="ECO:0000256" key="6">
    <source>
        <dbReference type="ARBA" id="ARBA00022824"/>
    </source>
</evidence>
<sequence>MSNNSGKGWETVVNKKKGHITKSDVKRAQQSFIDGGNKIPKVSSRDPLKVEKTGFEVAFNESKEEKIPSMVPLEHSSDEKHTNSPRSRPLKKKTIPKAPIVFNMEEKVQSINALRLQEQIKDIQLKFPVHQLIWLKEIATWLQLELTGPSEKADLALLNKKQGYPCDSLSKNVCGMLLELMKKCDRNTLSSFFVFLVASLADEIQKGHATVALRIFIQLMAQVQPEVFVENCNEIVNGKSKNSDAYIAVIWAFSQNTSSIKDGISIWWSAMFNGVLDKKHHATASLHFLKNLLQNVNATKVDRPVIDSDQMLQLIETMVGDQSILSHTPSLMNDMKSHFQCFKVLLMTNQPEETSKSCFINFFQSLRKYSDSKITNLICELLVYCLSQNKKCMDWWISNVIHYMRESSILLKYIQGYSEVVVKQLQSKQKYRSPILATLGSSIIQQLDVANEKGRFEKKNGFKDCRKICSGFIRSQNEVNRSKSFTWKLIKFLILALLFLIIMDIFKSGSYHDSLTGIYLKKYGVEEKIVIVSQYFKHHIDRLQQFLNTHAPYYYGKFSYYADPIMERLWNYIFISSAFFYKHSEPLRTFCNQTFPPLFEKVSYFVSEQYRLLTSLLVSTYEHYGPILNEFFLSTYAWLRTSIPLAFNYVVDVAIAVKLAVYQLCPEIFDQIVIILLDVYKYLCKITPVVFDAIKLFTIQSVNSIRSYIDIGQTWMNQQFSVISMASK</sequence>
<comment type="subunit">
    <text evidence="3">Constitutively interacts with CASP4; required for the localization of procaspase 4 to the ER.</text>
</comment>
<keyword evidence="7" id="KW-1133">Transmembrane helix</keyword>
<dbReference type="PANTHER" id="PTHR13448">
    <property type="entry name" value="TRANSMEMBRANE PROTEIN 214"/>
    <property type="match status" value="1"/>
</dbReference>
<evidence type="ECO:0000313" key="12">
    <source>
        <dbReference type="Proteomes" id="UP001652625"/>
    </source>
</evidence>
<keyword evidence="8" id="KW-0472">Membrane</keyword>
<evidence type="ECO:0000256" key="4">
    <source>
        <dbReference type="ARBA" id="ARBA00022692"/>
    </source>
</evidence>
<evidence type="ECO:0000256" key="5">
    <source>
        <dbReference type="ARBA" id="ARBA00022703"/>
    </source>
</evidence>
<evidence type="ECO:0000256" key="11">
    <source>
        <dbReference type="SAM" id="MobiDB-lite"/>
    </source>
</evidence>
<keyword evidence="9" id="KW-0325">Glycoprotein</keyword>
<reference evidence="13" key="1">
    <citation type="submission" date="2025-08" db="UniProtKB">
        <authorList>
            <consortium name="RefSeq"/>
        </authorList>
    </citation>
    <scope>IDENTIFICATION</scope>
</reference>
<dbReference type="RefSeq" id="XP_065669897.1">
    <property type="nucleotide sequence ID" value="XM_065813825.1"/>
</dbReference>